<gene>
    <name evidence="3" type="ORF">EZS28_033065</name>
</gene>
<reference evidence="3 4" key="1">
    <citation type="submission" date="2019-03" db="EMBL/GenBank/DDBJ databases">
        <title>Single cell metagenomics reveals metabolic interactions within the superorganism composed of flagellate Streblomastix strix and complex community of Bacteroidetes bacteria on its surface.</title>
        <authorList>
            <person name="Treitli S.C."/>
            <person name="Kolisko M."/>
            <person name="Husnik F."/>
            <person name="Keeling P."/>
            <person name="Hampl V."/>
        </authorList>
    </citation>
    <scope>NUCLEOTIDE SEQUENCE [LARGE SCALE GENOMIC DNA]</scope>
    <source>
        <strain evidence="3">ST1C</strain>
    </source>
</reference>
<dbReference type="AlphaFoldDB" id="A0A5J4ULY2"/>
<evidence type="ECO:0000256" key="2">
    <source>
        <dbReference type="SAM" id="Phobius"/>
    </source>
</evidence>
<evidence type="ECO:0000313" key="4">
    <source>
        <dbReference type="Proteomes" id="UP000324800"/>
    </source>
</evidence>
<dbReference type="Proteomes" id="UP000324800">
    <property type="component" value="Unassembled WGS sequence"/>
</dbReference>
<keyword evidence="2" id="KW-0472">Membrane</keyword>
<sequence>MVSFSKIYLYLIYHDIRFKESIDEFEPPETMVFVQDMTTIKTIFVELSHQLCQFLHDAYSSTKKQSLLELFEEEDLQQVFTEIREQGASLSQNVYEMWTYNGNLIDIFNNVANYALDIGSSYWKNEDIRSKRLIYYLRNNIPVIATEACKRLSISFSNDAHKQTMIIMTIVTVIGFASQIIPLIMNIILFAKTINRLKSQRHEIFLKICLAPKSEFILLKNRLTVDEEDEEEDKKLQAANKAQKKKKNKQTHSSSSIDGINKEQETIQPNKKQDEKVGFEQLFKKEKERMDEE</sequence>
<organism evidence="3 4">
    <name type="scientific">Streblomastix strix</name>
    <dbReference type="NCBI Taxonomy" id="222440"/>
    <lineage>
        <taxon>Eukaryota</taxon>
        <taxon>Metamonada</taxon>
        <taxon>Preaxostyla</taxon>
        <taxon>Oxymonadida</taxon>
        <taxon>Streblomastigidae</taxon>
        <taxon>Streblomastix</taxon>
    </lineage>
</organism>
<feature type="compositionally biased region" description="Basic and acidic residues" evidence="1">
    <location>
        <begin position="260"/>
        <end position="293"/>
    </location>
</feature>
<keyword evidence="2" id="KW-0812">Transmembrane</keyword>
<proteinExistence type="predicted"/>
<feature type="non-terminal residue" evidence="3">
    <location>
        <position position="293"/>
    </location>
</feature>
<protein>
    <submittedName>
        <fullName evidence="3">Uncharacterized protein</fullName>
    </submittedName>
</protein>
<feature type="transmembrane region" description="Helical" evidence="2">
    <location>
        <begin position="165"/>
        <end position="191"/>
    </location>
</feature>
<name>A0A5J4ULY2_9EUKA</name>
<evidence type="ECO:0000313" key="3">
    <source>
        <dbReference type="EMBL" id="KAA6371408.1"/>
    </source>
</evidence>
<evidence type="ECO:0000256" key="1">
    <source>
        <dbReference type="SAM" id="MobiDB-lite"/>
    </source>
</evidence>
<feature type="region of interest" description="Disordered" evidence="1">
    <location>
        <begin position="229"/>
        <end position="293"/>
    </location>
</feature>
<keyword evidence="2" id="KW-1133">Transmembrane helix</keyword>
<comment type="caution">
    <text evidence="3">The sequence shown here is derived from an EMBL/GenBank/DDBJ whole genome shotgun (WGS) entry which is preliminary data.</text>
</comment>
<accession>A0A5J4ULY2</accession>
<dbReference type="EMBL" id="SNRW01014498">
    <property type="protein sequence ID" value="KAA6371408.1"/>
    <property type="molecule type" value="Genomic_DNA"/>
</dbReference>